<feature type="chain" id="PRO_5002936159" description="Ig-like domain-containing protein" evidence="6">
    <location>
        <begin position="24"/>
        <end position="647"/>
    </location>
</feature>
<evidence type="ECO:0000259" key="7">
    <source>
        <dbReference type="PROSITE" id="PS50835"/>
    </source>
</evidence>
<feature type="transmembrane region" description="Helical" evidence="5">
    <location>
        <begin position="411"/>
        <end position="440"/>
    </location>
</feature>
<dbReference type="GO" id="GO:0016020">
    <property type="term" value="C:membrane"/>
    <property type="evidence" value="ECO:0007669"/>
    <property type="project" value="UniProtKB-SubCell"/>
</dbReference>
<keyword evidence="5" id="KW-0472">Membrane</keyword>
<dbReference type="InterPro" id="IPR003598">
    <property type="entry name" value="Ig_sub2"/>
</dbReference>
<protein>
    <recommendedName>
        <fullName evidence="7">Ig-like domain-containing protein</fullName>
    </recommendedName>
</protein>
<dbReference type="InterPro" id="IPR003591">
    <property type="entry name" value="Leu-rich_rpt_typical-subtyp"/>
</dbReference>
<dbReference type="PROSITE" id="PS50835">
    <property type="entry name" value="IG_LIKE"/>
    <property type="match status" value="1"/>
</dbReference>
<dbReference type="SUPFAM" id="SSF48726">
    <property type="entry name" value="Immunoglobulin"/>
    <property type="match status" value="1"/>
</dbReference>
<evidence type="ECO:0000313" key="8">
    <source>
        <dbReference type="EMBL" id="EEN50504.1"/>
    </source>
</evidence>
<proteinExistence type="predicted"/>
<dbReference type="PANTHER" id="PTHR45842:SF22">
    <property type="entry name" value="INSULIN-LIKE GROWTH FACTOR-BINDING PROTEIN COMPLEX ACID LABILE SUBUNIT ISOFORM X1"/>
    <property type="match status" value="1"/>
</dbReference>
<accession>C3ZAB1</accession>
<evidence type="ECO:0000256" key="5">
    <source>
        <dbReference type="SAM" id="Phobius"/>
    </source>
</evidence>
<dbReference type="InterPro" id="IPR013783">
    <property type="entry name" value="Ig-like_fold"/>
</dbReference>
<dbReference type="InterPro" id="IPR001611">
    <property type="entry name" value="Leu-rich_rpt"/>
</dbReference>
<evidence type="ECO:0000256" key="1">
    <source>
        <dbReference type="ARBA" id="ARBA00022614"/>
    </source>
</evidence>
<dbReference type="PRINTS" id="PR00019">
    <property type="entry name" value="LEURICHRPT"/>
</dbReference>
<dbReference type="Pfam" id="PF07679">
    <property type="entry name" value="I-set"/>
    <property type="match status" value="1"/>
</dbReference>
<dbReference type="SMART" id="SM00409">
    <property type="entry name" value="IG"/>
    <property type="match status" value="1"/>
</dbReference>
<keyword evidence="3" id="KW-0677">Repeat</keyword>
<dbReference type="InParanoid" id="C3ZAB1"/>
<evidence type="ECO:0000256" key="3">
    <source>
        <dbReference type="ARBA" id="ARBA00022737"/>
    </source>
</evidence>
<sequence>MVATKTAAAAVLLVLLALQGAGGCPKQCKCDAKTQEVACAGKGLTEIPFGLPVDSKRLIITDNNIAEVTGRQLSKLSLLEYLELSNNKISKIHSGAFKKLVKLRSLLLADLLSLRGSQLSSVPVKALRRLRHLKTLILTGLPIKRLMRNSFKKLPKLEELYLNNMELISVSASAFYGLKRLKILDLSKNKLTTLYRDCFGTSSVPSLQVFNLADNDWNCNCELQWLMEILRTIPESGNSVNCEEPRNPDAPDIPIPLRNMTEQIAAQSCKPPSVSVRIGDPDGNDTVKVGTTVVIHCNASGDPKPIIEWGGPWGHGRLASTHSEYEEKSHFLALGPDALVITEVKGKDSGNYTCFARNGAGTAQAIIQLRVQGRMKNLDPEQRIGRNGNNPFTNSTLKSNQSDYPATFDQLFPILLGSILMGSGTFLAVVILCLIVFLILSKAKKPRGPDLGDELLDWQEIPELIVEPGQSNLYLFSRNHLQQGHQKHAHHPQLSLRLFLADSLARTSPTVTIPVQDDLISAGRPPTPLGRHSLFLLALLAFVNHKVQPCCVAVWCAMQSLLRRFRSSTKRLQVCNDNLRPGLLHPQSSLATGTVISSARRIVPQGNAISRCGSVIWANAMPKLPDYSHVRNEGKIIQSGSHKVPVK</sequence>
<keyword evidence="1" id="KW-0433">Leucine-rich repeat</keyword>
<name>C3ZAB1_BRAFL</name>
<reference evidence="8" key="1">
    <citation type="journal article" date="2008" name="Nature">
        <title>The amphioxus genome and the evolution of the chordate karyotype.</title>
        <authorList>
            <consortium name="US DOE Joint Genome Institute (JGI-PGF)"/>
            <person name="Putnam N.H."/>
            <person name="Butts T."/>
            <person name="Ferrier D.E.K."/>
            <person name="Furlong R.F."/>
            <person name="Hellsten U."/>
            <person name="Kawashima T."/>
            <person name="Robinson-Rechavi M."/>
            <person name="Shoguchi E."/>
            <person name="Terry A."/>
            <person name="Yu J.-K."/>
            <person name="Benito-Gutierrez E.L."/>
            <person name="Dubchak I."/>
            <person name="Garcia-Fernandez J."/>
            <person name="Gibson-Brown J.J."/>
            <person name="Grigoriev I.V."/>
            <person name="Horton A.C."/>
            <person name="de Jong P.J."/>
            <person name="Jurka J."/>
            <person name="Kapitonov V.V."/>
            <person name="Kohara Y."/>
            <person name="Kuroki Y."/>
            <person name="Lindquist E."/>
            <person name="Lucas S."/>
            <person name="Osoegawa K."/>
            <person name="Pennacchio L.A."/>
            <person name="Salamov A.A."/>
            <person name="Satou Y."/>
            <person name="Sauka-Spengler T."/>
            <person name="Schmutz J."/>
            <person name="Shin-I T."/>
            <person name="Toyoda A."/>
            <person name="Bronner-Fraser M."/>
            <person name="Fujiyama A."/>
            <person name="Holland L.Z."/>
            <person name="Holland P.W.H."/>
            <person name="Satoh N."/>
            <person name="Rokhsar D.S."/>
        </authorList>
    </citation>
    <scope>NUCLEOTIDE SEQUENCE [LARGE SCALE GENOMIC DNA]</scope>
    <source>
        <strain evidence="8">S238N-H82</strain>
        <tissue evidence="8">Testes</tissue>
    </source>
</reference>
<dbReference type="EMBL" id="GG666602">
    <property type="protein sequence ID" value="EEN50504.1"/>
    <property type="molecule type" value="Genomic_DNA"/>
</dbReference>
<dbReference type="PROSITE" id="PS51450">
    <property type="entry name" value="LRR"/>
    <property type="match status" value="1"/>
</dbReference>
<gene>
    <name evidence="8" type="ORF">BRAFLDRAFT_87685</name>
</gene>
<dbReference type="eggNOG" id="KOG0619">
    <property type="taxonomic scope" value="Eukaryota"/>
</dbReference>
<keyword evidence="5" id="KW-0812">Transmembrane</keyword>
<dbReference type="SMART" id="SM00408">
    <property type="entry name" value="IGc2"/>
    <property type="match status" value="1"/>
</dbReference>
<evidence type="ECO:0000256" key="6">
    <source>
        <dbReference type="SAM" id="SignalP"/>
    </source>
</evidence>
<keyword evidence="5" id="KW-1133">Transmembrane helix</keyword>
<dbReference type="InterPro" id="IPR050467">
    <property type="entry name" value="LRFN"/>
</dbReference>
<dbReference type="InterPro" id="IPR036179">
    <property type="entry name" value="Ig-like_dom_sf"/>
</dbReference>
<dbReference type="SUPFAM" id="SSF52058">
    <property type="entry name" value="L domain-like"/>
    <property type="match status" value="1"/>
</dbReference>
<dbReference type="FunFam" id="3.80.10.10:FF:002840">
    <property type="entry name" value="Uncharacterized protein"/>
    <property type="match status" value="1"/>
</dbReference>
<keyword evidence="4" id="KW-1015">Disulfide bond</keyword>
<dbReference type="Gene3D" id="3.80.10.10">
    <property type="entry name" value="Ribonuclease Inhibitor"/>
    <property type="match status" value="2"/>
</dbReference>
<keyword evidence="2 6" id="KW-0732">Signal</keyword>
<evidence type="ECO:0000256" key="2">
    <source>
        <dbReference type="ARBA" id="ARBA00022729"/>
    </source>
</evidence>
<dbReference type="PANTHER" id="PTHR45842">
    <property type="entry name" value="SYNAPTIC ADHESION-LIKE MOLECULE SALM"/>
    <property type="match status" value="1"/>
</dbReference>
<feature type="domain" description="Ig-like" evidence="7">
    <location>
        <begin position="272"/>
        <end position="372"/>
    </location>
</feature>
<dbReference type="InterPro" id="IPR000372">
    <property type="entry name" value="LRRNT"/>
</dbReference>
<evidence type="ECO:0000256" key="4">
    <source>
        <dbReference type="ARBA" id="ARBA00023157"/>
    </source>
</evidence>
<dbReference type="PROSITE" id="PS51257">
    <property type="entry name" value="PROKAR_LIPOPROTEIN"/>
    <property type="match status" value="1"/>
</dbReference>
<dbReference type="InterPro" id="IPR032675">
    <property type="entry name" value="LRR_dom_sf"/>
</dbReference>
<dbReference type="InterPro" id="IPR003599">
    <property type="entry name" value="Ig_sub"/>
</dbReference>
<organism>
    <name type="scientific">Branchiostoma floridae</name>
    <name type="common">Florida lancelet</name>
    <name type="synonym">Amphioxus</name>
    <dbReference type="NCBI Taxonomy" id="7739"/>
    <lineage>
        <taxon>Eukaryota</taxon>
        <taxon>Metazoa</taxon>
        <taxon>Chordata</taxon>
        <taxon>Cephalochordata</taxon>
        <taxon>Leptocardii</taxon>
        <taxon>Amphioxiformes</taxon>
        <taxon>Branchiostomatidae</taxon>
        <taxon>Branchiostoma</taxon>
    </lineage>
</organism>
<dbReference type="InterPro" id="IPR013098">
    <property type="entry name" value="Ig_I-set"/>
</dbReference>
<dbReference type="SMART" id="SM00013">
    <property type="entry name" value="LRRNT"/>
    <property type="match status" value="1"/>
</dbReference>
<dbReference type="AlphaFoldDB" id="C3ZAB1"/>
<dbReference type="SMART" id="SM00369">
    <property type="entry name" value="LRR_TYP"/>
    <property type="match status" value="4"/>
</dbReference>
<dbReference type="Pfam" id="PF13855">
    <property type="entry name" value="LRR_8"/>
    <property type="match status" value="2"/>
</dbReference>
<feature type="signal peptide" evidence="6">
    <location>
        <begin position="1"/>
        <end position="23"/>
    </location>
</feature>
<dbReference type="Gene3D" id="2.60.40.10">
    <property type="entry name" value="Immunoglobulins"/>
    <property type="match status" value="1"/>
</dbReference>
<dbReference type="InterPro" id="IPR007110">
    <property type="entry name" value="Ig-like_dom"/>
</dbReference>